<dbReference type="SUPFAM" id="SSF52540">
    <property type="entry name" value="P-loop containing nucleoside triphosphate hydrolases"/>
    <property type="match status" value="1"/>
</dbReference>
<keyword evidence="5" id="KW-0342">GTP-binding</keyword>
<dbReference type="InterPro" id="IPR027417">
    <property type="entry name" value="P-loop_NTPase"/>
</dbReference>
<dbReference type="Pfam" id="PF01926">
    <property type="entry name" value="MMR_HSR1"/>
    <property type="match status" value="1"/>
</dbReference>
<dbReference type="InterPro" id="IPR043358">
    <property type="entry name" value="GNL1-like"/>
</dbReference>
<comment type="subcellular location">
    <subcellularLocation>
        <location evidence="1">Nucleus</location>
        <location evidence="1">Cajal body</location>
    </subcellularLocation>
</comment>
<keyword evidence="9" id="KW-0175">Coiled coil</keyword>
<dbReference type="InterPro" id="IPR006073">
    <property type="entry name" value="GTP-bd"/>
</dbReference>
<dbReference type="Proteomes" id="UP001158576">
    <property type="component" value="Chromosome 2"/>
</dbReference>
<evidence type="ECO:0000256" key="9">
    <source>
        <dbReference type="SAM" id="Coils"/>
    </source>
</evidence>
<evidence type="ECO:0000256" key="2">
    <source>
        <dbReference type="ARBA" id="ARBA00022490"/>
    </source>
</evidence>
<evidence type="ECO:0000256" key="10">
    <source>
        <dbReference type="SAM" id="MobiDB-lite"/>
    </source>
</evidence>
<feature type="region of interest" description="Disordered" evidence="10">
    <location>
        <begin position="1"/>
        <end position="29"/>
    </location>
</feature>
<evidence type="ECO:0000313" key="12">
    <source>
        <dbReference type="EMBL" id="CAG5114046.1"/>
    </source>
</evidence>
<feature type="region of interest" description="Disordered" evidence="10">
    <location>
        <begin position="255"/>
        <end position="274"/>
    </location>
</feature>
<keyword evidence="4" id="KW-0378">Hydrolase</keyword>
<evidence type="ECO:0000313" key="13">
    <source>
        <dbReference type="Proteomes" id="UP001158576"/>
    </source>
</evidence>
<feature type="region of interest" description="Disordered" evidence="10">
    <location>
        <begin position="538"/>
        <end position="583"/>
    </location>
</feature>
<evidence type="ECO:0000256" key="3">
    <source>
        <dbReference type="ARBA" id="ARBA00022741"/>
    </source>
</evidence>
<comment type="function">
    <text evidence="8">Functions as a GTPase. May act by mediating the release of NMD3 from the 60S ribosomal subunit after export into the cytoplasm during the 60S ribosomal subunit maturation.</text>
</comment>
<dbReference type="CDD" id="cd01857">
    <property type="entry name" value="HSR1_MMR1"/>
    <property type="match status" value="1"/>
</dbReference>
<protein>
    <recommendedName>
        <fullName evidence="6">Large subunit GTPase 1 homolog</fullName>
    </recommendedName>
</protein>
<evidence type="ECO:0000259" key="11">
    <source>
        <dbReference type="Pfam" id="PF01926"/>
    </source>
</evidence>
<organism evidence="12 13">
    <name type="scientific">Oikopleura dioica</name>
    <name type="common">Tunicate</name>
    <dbReference type="NCBI Taxonomy" id="34765"/>
    <lineage>
        <taxon>Eukaryota</taxon>
        <taxon>Metazoa</taxon>
        <taxon>Chordata</taxon>
        <taxon>Tunicata</taxon>
        <taxon>Appendicularia</taxon>
        <taxon>Copelata</taxon>
        <taxon>Oikopleuridae</taxon>
        <taxon>Oikopleura</taxon>
    </lineage>
</organism>
<evidence type="ECO:0000256" key="1">
    <source>
        <dbReference type="ARBA" id="ARBA00004408"/>
    </source>
</evidence>
<name>A0ABN7TBP3_OIKDI</name>
<evidence type="ECO:0000256" key="4">
    <source>
        <dbReference type="ARBA" id="ARBA00022801"/>
    </source>
</evidence>
<reference evidence="12 13" key="1">
    <citation type="submission" date="2021-04" db="EMBL/GenBank/DDBJ databases">
        <authorList>
            <person name="Bliznina A."/>
        </authorList>
    </citation>
    <scope>NUCLEOTIDE SEQUENCE [LARGE SCALE GENOMIC DNA]</scope>
</reference>
<sequence length="583" mass="67384">MGGGKRAYGKPGGNLGNSLKNARDKKAAGARRIQVGNETHIHTSEIHKKEAHYVDLKQSSTEPDYISDFLATVQMKQQEFEVEEIPNSYRLLQPDRKDFANIIEHMSELPQDILIPRRPVWTEETTKEELDRAEKDAFLTWRRELAEVEETSGNVFTPFEKNIEFWRQLWRVIERSDLVVQLVDARRPLLYHCADVDTYVDEVSERQSAQKETLLLINKADLISEYQRKAWAEYFEQEGIKFIFFSAVEEQEKFEDDAEAPKEEEEDQEETPEKEIVLPENNWEIYDKDQFKLLVRTLREGKMRRNDEHITVGMIGYPNVGKSSCINVMLQDKKVSVSATPGKTKHFQTLKWGEDIVLCDCPGLVFPSQVSTKEELVLAGILPLNHIRDHITPVALMCQLISKKKLEVGYGIHIMLVEDLMDTNPDRAPTAGEFLDPMAAARGFRTSRGQPDRSRAARLAIKDFISGKLLYVHEPPGFENKEEFQNETLETEKDLAKLERRMKIVETKMLQSWKLDKIDRAFFGQSDVKAFEKKRTGVDGKYSASRTDGKQRLQDLKPKKKDKQRRVREKALKEQNKGLPDWL</sequence>
<keyword evidence="3" id="KW-0547">Nucleotide-binding</keyword>
<dbReference type="PANTHER" id="PTHR45709">
    <property type="entry name" value="LARGE SUBUNIT GTPASE 1 HOMOLOG-RELATED"/>
    <property type="match status" value="1"/>
</dbReference>
<evidence type="ECO:0000256" key="7">
    <source>
        <dbReference type="ARBA" id="ARBA00048548"/>
    </source>
</evidence>
<dbReference type="PRINTS" id="PR00326">
    <property type="entry name" value="GTP1OBG"/>
</dbReference>
<accession>A0ABN7TBP3</accession>
<evidence type="ECO:0000256" key="6">
    <source>
        <dbReference type="ARBA" id="ARBA00040145"/>
    </source>
</evidence>
<dbReference type="EMBL" id="OU015567">
    <property type="protein sequence ID" value="CAG5114046.1"/>
    <property type="molecule type" value="Genomic_DNA"/>
</dbReference>
<feature type="domain" description="G" evidence="11">
    <location>
        <begin position="311"/>
        <end position="372"/>
    </location>
</feature>
<feature type="compositionally biased region" description="Basic residues" evidence="10">
    <location>
        <begin position="558"/>
        <end position="568"/>
    </location>
</feature>
<feature type="coiled-coil region" evidence="9">
    <location>
        <begin position="481"/>
        <end position="508"/>
    </location>
</feature>
<dbReference type="Gene3D" id="1.10.1580.10">
    <property type="match status" value="1"/>
</dbReference>
<feature type="compositionally biased region" description="Gly residues" evidence="10">
    <location>
        <begin position="1"/>
        <end position="15"/>
    </location>
</feature>
<gene>
    <name evidence="12" type="ORF">OKIOD_LOCUS16893</name>
</gene>
<keyword evidence="2" id="KW-0963">Cytoplasm</keyword>
<dbReference type="Gene3D" id="3.40.50.300">
    <property type="entry name" value="P-loop containing nucleotide triphosphate hydrolases"/>
    <property type="match status" value="1"/>
</dbReference>
<comment type="catalytic activity">
    <reaction evidence="7">
        <text>GTP + H2O = GDP + phosphate + H(+)</text>
        <dbReference type="Rhea" id="RHEA:19669"/>
        <dbReference type="ChEBI" id="CHEBI:15377"/>
        <dbReference type="ChEBI" id="CHEBI:15378"/>
        <dbReference type="ChEBI" id="CHEBI:37565"/>
        <dbReference type="ChEBI" id="CHEBI:43474"/>
        <dbReference type="ChEBI" id="CHEBI:58189"/>
    </reaction>
</comment>
<proteinExistence type="predicted"/>
<keyword evidence="13" id="KW-1185">Reference proteome</keyword>
<dbReference type="InterPro" id="IPR023179">
    <property type="entry name" value="GTP-bd_ortho_bundle_sf"/>
</dbReference>
<feature type="compositionally biased region" description="Basic and acidic residues" evidence="10">
    <location>
        <begin position="547"/>
        <end position="557"/>
    </location>
</feature>
<evidence type="ECO:0000256" key="5">
    <source>
        <dbReference type="ARBA" id="ARBA00023134"/>
    </source>
</evidence>
<evidence type="ECO:0000256" key="8">
    <source>
        <dbReference type="ARBA" id="ARBA00093349"/>
    </source>
</evidence>
<dbReference type="PANTHER" id="PTHR45709:SF2">
    <property type="entry name" value="LARGE SUBUNIT GTPASE 1 HOMOLOG"/>
    <property type="match status" value="1"/>
</dbReference>
<feature type="compositionally biased region" description="Acidic residues" evidence="10">
    <location>
        <begin position="255"/>
        <end position="270"/>
    </location>
</feature>